<name>A0ABY9Q354_9FIRM</name>
<proteinExistence type="predicted"/>
<sequence>MKMNQIMSWICLISICFLSLQVMIFLCEDTLKVFNKVSCNNKKNNKKPATANVTYDYKNKIAK</sequence>
<evidence type="ECO:0000313" key="2">
    <source>
        <dbReference type="Proteomes" id="UP001235030"/>
    </source>
</evidence>
<keyword evidence="2" id="KW-1185">Reference proteome</keyword>
<protein>
    <submittedName>
        <fullName evidence="1">Uncharacterized protein</fullName>
    </submittedName>
</protein>
<evidence type="ECO:0000313" key="1">
    <source>
        <dbReference type="EMBL" id="WMT82416.1"/>
    </source>
</evidence>
<dbReference type="Proteomes" id="UP001235030">
    <property type="component" value="Chromosome"/>
</dbReference>
<accession>A0ABY9Q354</accession>
<organism evidence="1 2">
    <name type="scientific">Terrisporobacter mayombei</name>
    <dbReference type="NCBI Taxonomy" id="1541"/>
    <lineage>
        <taxon>Bacteria</taxon>
        <taxon>Bacillati</taxon>
        <taxon>Bacillota</taxon>
        <taxon>Clostridia</taxon>
        <taxon>Peptostreptococcales</taxon>
        <taxon>Peptostreptococcaceae</taxon>
        <taxon>Terrisporobacter</taxon>
    </lineage>
</organism>
<reference evidence="1 2" key="1">
    <citation type="submission" date="2022-07" db="EMBL/GenBank/DDBJ databases">
        <title>Genome sequence of Terrisporobacter mayombei DSM6539.</title>
        <authorList>
            <person name="Boeer T."/>
            <person name="Bengelsdorf F.R."/>
            <person name="Daniel R."/>
            <person name="Poehlein A."/>
        </authorList>
    </citation>
    <scope>NUCLEOTIDE SEQUENCE [LARGE SCALE GENOMIC DNA]</scope>
    <source>
        <strain evidence="1 2">DSM 6539</strain>
    </source>
</reference>
<gene>
    <name evidence="1" type="ORF">TEMA_28300</name>
</gene>
<dbReference type="EMBL" id="CP101637">
    <property type="protein sequence ID" value="WMT82416.1"/>
    <property type="molecule type" value="Genomic_DNA"/>
</dbReference>